<dbReference type="SUPFAM" id="SSF56563">
    <property type="entry name" value="Major capsid protein gp5"/>
    <property type="match status" value="1"/>
</dbReference>
<feature type="domain" description="Phage capsid-like C-terminal" evidence="2">
    <location>
        <begin position="127"/>
        <end position="394"/>
    </location>
</feature>
<evidence type="ECO:0000313" key="4">
    <source>
        <dbReference type="Proteomes" id="UP000006633"/>
    </source>
</evidence>
<dbReference type="STRING" id="639283.Snov_1956"/>
<dbReference type="HOGENOM" id="CLU_051005_0_0_5"/>
<dbReference type="AlphaFoldDB" id="D6ZZC0"/>
<gene>
    <name evidence="3" type="ordered locus">Snov_1956</name>
</gene>
<dbReference type="Gene3D" id="3.30.2400.10">
    <property type="entry name" value="Major capsid protein gp5"/>
    <property type="match status" value="1"/>
</dbReference>
<dbReference type="KEGG" id="sno:Snov_1956"/>
<dbReference type="InterPro" id="IPR024455">
    <property type="entry name" value="Phage_capsid"/>
</dbReference>
<comment type="subcellular location">
    <subcellularLocation>
        <location evidence="1">Virion</location>
    </subcellularLocation>
</comment>
<dbReference type="OrthoDB" id="637859at2"/>
<dbReference type="Proteomes" id="UP000006633">
    <property type="component" value="Chromosome"/>
</dbReference>
<reference evidence="3 4" key="1">
    <citation type="journal article" date="2012" name="Stand. Genomic Sci.">
        <title>Complete genome sequence of the facultatively chemolithoautotrophic and methylotrophic alpha Proteobacterium Starkeya novella type strain (ATCC 8093(T)).</title>
        <authorList>
            <person name="Kappler U."/>
            <person name="Davenport K."/>
            <person name="Beatson S."/>
            <person name="Lucas S."/>
            <person name="Lapidus A."/>
            <person name="Copeland A."/>
            <person name="Berry K.W."/>
            <person name="Glavina Del Rio T."/>
            <person name="Hammon N."/>
            <person name="Dalin E."/>
            <person name="Tice H."/>
            <person name="Pitluck S."/>
            <person name="Richardson P."/>
            <person name="Bruce D."/>
            <person name="Goodwin L.A."/>
            <person name="Han C."/>
            <person name="Tapia R."/>
            <person name="Detter J.C."/>
            <person name="Chang Y.J."/>
            <person name="Jeffries C.D."/>
            <person name="Land M."/>
            <person name="Hauser L."/>
            <person name="Kyrpides N.C."/>
            <person name="Goker M."/>
            <person name="Ivanova N."/>
            <person name="Klenk H.P."/>
            <person name="Woyke T."/>
        </authorList>
    </citation>
    <scope>NUCLEOTIDE SEQUENCE [LARGE SCALE GENOMIC DNA]</scope>
    <source>
        <strain evidence="4">ATCC 8093 / DSM 506 / JCM 20403 / CCM 1077 / IAM 12100 / NBRC 12443 / NCIMB 10456</strain>
    </source>
</reference>
<evidence type="ECO:0000313" key="3">
    <source>
        <dbReference type="EMBL" id="ADH89256.1"/>
    </source>
</evidence>
<accession>D6ZZC0</accession>
<organism evidence="3 4">
    <name type="scientific">Ancylobacter novellus (strain ATCC 8093 / DSM 506 / JCM 20403 / CCM 1077 / IAM 12100 / NBRC 12443 / NCIMB 10456)</name>
    <name type="common">Starkeya novella</name>
    <dbReference type="NCBI Taxonomy" id="639283"/>
    <lineage>
        <taxon>Bacteria</taxon>
        <taxon>Pseudomonadati</taxon>
        <taxon>Pseudomonadota</taxon>
        <taxon>Alphaproteobacteria</taxon>
        <taxon>Hyphomicrobiales</taxon>
        <taxon>Xanthobacteraceae</taxon>
        <taxon>Ancylobacter</taxon>
    </lineage>
</organism>
<dbReference type="InterPro" id="IPR054612">
    <property type="entry name" value="Phage_capsid-like_C"/>
</dbReference>
<keyword evidence="4" id="KW-1185">Reference proteome</keyword>
<dbReference type="Pfam" id="PF05065">
    <property type="entry name" value="Phage_capsid"/>
    <property type="match status" value="1"/>
</dbReference>
<dbReference type="NCBIfam" id="TIGR01554">
    <property type="entry name" value="major_cap_HK97"/>
    <property type="match status" value="1"/>
</dbReference>
<protein>
    <submittedName>
        <fullName evidence="3">Major capsid protein HK97</fullName>
    </submittedName>
</protein>
<sequence>MLRRRDGAAFPHNLTSINWRLWRRKGLYVSDLLAAKITELGDAFNKKAGNLATRLSELEKRSATERDNPDATDVAGADALERAILNAPSIRDLSSTFRGKAVIKLAAENAAITSDNSTVGAGRSAGTSLVPGQRVGGIYGPYRRELVLRDVIGSARTTSSSVEYVRETGFTNNARPVTEGTTKPTSDLTFNMYSAPVRTLAHIFKVSRQMLDDGPALAAYIGRRGTYGLKQVEENQILFGNGTGQNLNGLVPQATAFAPAFMSAAETAFDRINQAISQAEDAEVPVNAIVLNKRDWRKMLGTKAGDERYISGQSPFGLQEPRLWNLPVVATNAMPVGEFLVGAFGEAATIFDRLDVEVAISTENTDDFEKNMATIRVEERLAFAVFRPEAFVTGDLDSVVTSG</sequence>
<dbReference type="EMBL" id="CP002026">
    <property type="protein sequence ID" value="ADH89256.1"/>
    <property type="molecule type" value="Genomic_DNA"/>
</dbReference>
<evidence type="ECO:0000259" key="2">
    <source>
        <dbReference type="Pfam" id="PF05065"/>
    </source>
</evidence>
<evidence type="ECO:0000256" key="1">
    <source>
        <dbReference type="ARBA" id="ARBA00004328"/>
    </source>
</evidence>
<dbReference type="Gene3D" id="3.30.2320.10">
    <property type="entry name" value="hypothetical protein PF0899 domain"/>
    <property type="match status" value="1"/>
</dbReference>
<name>D6ZZC0_ANCN5</name>
<dbReference type="eggNOG" id="COG4653">
    <property type="taxonomic scope" value="Bacteria"/>
</dbReference>
<proteinExistence type="predicted"/>